<dbReference type="SUPFAM" id="SSF51197">
    <property type="entry name" value="Clavaminate synthase-like"/>
    <property type="match status" value="1"/>
</dbReference>
<sequence>MLLERFNLEGFARIPGILAADDCGAIAEKIALLDPESAGTRCLLADEWCRDLARRLHGHPAIAEVVPTNFAAVQCTYFEKSVDRNWLVPFHQDLSIPVATRIEHSELRGWSEKEGELFVQPPAGLLAQLVAIRIHLDPCRETDGPLQCIPGTHLYGRMSTDEIAHYRENGSPVSCAMARGDVLLMRPLVLHSSSKADGHSRRRVLHFVFGPSELPCGLSWPSRNLSGKGCKSAGRPYA</sequence>
<dbReference type="Gene3D" id="2.60.120.620">
    <property type="entry name" value="q2cbj1_9rhob like domain"/>
    <property type="match status" value="1"/>
</dbReference>
<evidence type="ECO:0000313" key="1">
    <source>
        <dbReference type="EMBL" id="TXF97883.1"/>
    </source>
</evidence>
<proteinExistence type="predicted"/>
<keyword evidence="1" id="KW-0560">Oxidoreductase</keyword>
<dbReference type="Proteomes" id="UP000321413">
    <property type="component" value="Unassembled WGS sequence"/>
</dbReference>
<dbReference type="AlphaFoldDB" id="A0A5C7FTF9"/>
<dbReference type="GO" id="GO:0016706">
    <property type="term" value="F:2-oxoglutarate-dependent dioxygenase activity"/>
    <property type="evidence" value="ECO:0007669"/>
    <property type="project" value="UniProtKB-ARBA"/>
</dbReference>
<protein>
    <submittedName>
        <fullName evidence="1">Phytanoyl-CoA dioxygenase family protein</fullName>
    </submittedName>
</protein>
<keyword evidence="1" id="KW-0223">Dioxygenase</keyword>
<dbReference type="RefSeq" id="WP_147936275.1">
    <property type="nucleotide sequence ID" value="NZ_VPFD01000022.1"/>
</dbReference>
<dbReference type="InterPro" id="IPR008775">
    <property type="entry name" value="Phytyl_CoA_dOase-like"/>
</dbReference>
<reference evidence="1 2" key="1">
    <citation type="submission" date="2019-08" db="EMBL/GenBank/DDBJ databases">
        <title>Massilia golmudensis sp. nov., isolated from sand in the Qinghai-Tibetan Plateau.</title>
        <authorList>
            <person name="Zhang B."/>
        </authorList>
    </citation>
    <scope>NUCLEOTIDE SEQUENCE [LARGE SCALE GENOMIC DNA]</scope>
    <source>
        <strain evidence="1 2">GEM5</strain>
    </source>
</reference>
<organism evidence="1 2">
    <name type="scientific">Massilia arenae</name>
    <dbReference type="NCBI Taxonomy" id="2603288"/>
    <lineage>
        <taxon>Bacteria</taxon>
        <taxon>Pseudomonadati</taxon>
        <taxon>Pseudomonadota</taxon>
        <taxon>Betaproteobacteria</taxon>
        <taxon>Burkholderiales</taxon>
        <taxon>Oxalobacteraceae</taxon>
        <taxon>Telluria group</taxon>
        <taxon>Massilia</taxon>
    </lineage>
</organism>
<gene>
    <name evidence="1" type="ORF">FVD38_19005</name>
</gene>
<evidence type="ECO:0000313" key="2">
    <source>
        <dbReference type="Proteomes" id="UP000321413"/>
    </source>
</evidence>
<dbReference type="EMBL" id="VPFD01000022">
    <property type="protein sequence ID" value="TXF97883.1"/>
    <property type="molecule type" value="Genomic_DNA"/>
</dbReference>
<name>A0A5C7FTF9_9BURK</name>
<dbReference type="Pfam" id="PF05721">
    <property type="entry name" value="PhyH"/>
    <property type="match status" value="1"/>
</dbReference>
<keyword evidence="2" id="KW-1185">Reference proteome</keyword>
<comment type="caution">
    <text evidence="1">The sequence shown here is derived from an EMBL/GenBank/DDBJ whole genome shotgun (WGS) entry which is preliminary data.</text>
</comment>
<accession>A0A5C7FTF9</accession>